<proteinExistence type="predicted"/>
<evidence type="ECO:0000313" key="3">
    <source>
        <dbReference type="Proteomes" id="UP000437748"/>
    </source>
</evidence>
<protein>
    <recommendedName>
        <fullName evidence="1">Immunity MXAN-0049 protein domain-containing protein</fullName>
    </recommendedName>
</protein>
<evidence type="ECO:0000259" key="1">
    <source>
        <dbReference type="Pfam" id="PF07791"/>
    </source>
</evidence>
<dbReference type="AlphaFoldDB" id="A0A6N6VP00"/>
<keyword evidence="3" id="KW-1185">Reference proteome</keyword>
<accession>A0A6N6VP00</accession>
<dbReference type="Pfam" id="PF07791">
    <property type="entry name" value="Imm11"/>
    <property type="match status" value="1"/>
</dbReference>
<evidence type="ECO:0000313" key="2">
    <source>
        <dbReference type="EMBL" id="KAB8036545.1"/>
    </source>
</evidence>
<dbReference type="Proteomes" id="UP000437748">
    <property type="component" value="Unassembled WGS sequence"/>
</dbReference>
<dbReference type="OrthoDB" id="5509251at2"/>
<dbReference type="EMBL" id="WFLM01000006">
    <property type="protein sequence ID" value="KAB8036545.1"/>
    <property type="molecule type" value="Genomic_DNA"/>
</dbReference>
<organism evidence="2 3">
    <name type="scientific">Silvanigrella paludirubra</name>
    <dbReference type="NCBI Taxonomy" id="2499159"/>
    <lineage>
        <taxon>Bacteria</taxon>
        <taxon>Pseudomonadati</taxon>
        <taxon>Bdellovibrionota</taxon>
        <taxon>Oligoflexia</taxon>
        <taxon>Silvanigrellales</taxon>
        <taxon>Silvanigrellaceae</taxon>
        <taxon>Silvanigrella</taxon>
    </lineage>
</organism>
<dbReference type="InterPro" id="IPR012433">
    <property type="entry name" value="Imm11"/>
</dbReference>
<reference evidence="2 3" key="1">
    <citation type="submission" date="2019-10" db="EMBL/GenBank/DDBJ databases">
        <title>New species of Slilvanegrellaceae.</title>
        <authorList>
            <person name="Pitt A."/>
            <person name="Hahn M.W."/>
        </authorList>
    </citation>
    <scope>NUCLEOTIDE SEQUENCE [LARGE SCALE GENOMIC DNA]</scope>
    <source>
        <strain evidence="2 3">SP-Ram-0.45-NSY-1</strain>
    </source>
</reference>
<gene>
    <name evidence="2" type="ORF">GCL60_15585</name>
</gene>
<name>A0A6N6VP00_9BACT</name>
<dbReference type="RefSeq" id="WP_153421672.1">
    <property type="nucleotide sequence ID" value="NZ_WFLM01000006.1"/>
</dbReference>
<sequence length="193" mass="22287">MNELFRITLPINMPESKFKYLLLNEPLEKISGKIYEDYVFQQGKKIEIANELVIGKSWGKKFADFHMSLGGAFYINEKFINCLKTVGETNYQLLPITVLPEEKPYFILNTLNVIDCVDRELSKFTLWTEEDNRPDKLGKFHGFDKMVLDRTKVPNGVHIFLLKGYDILTVVTKELVEEFEKNGVKGFTLIPVG</sequence>
<comment type="caution">
    <text evidence="2">The sequence shown here is derived from an EMBL/GenBank/DDBJ whole genome shotgun (WGS) entry which is preliminary data.</text>
</comment>
<feature type="domain" description="Immunity MXAN-0049 protein" evidence="1">
    <location>
        <begin position="102"/>
        <end position="192"/>
    </location>
</feature>